<proteinExistence type="predicted"/>
<dbReference type="EMBL" id="PSZM01000002">
    <property type="protein sequence ID" value="PQL95054.1"/>
    <property type="molecule type" value="Genomic_DNA"/>
</dbReference>
<evidence type="ECO:0000313" key="1">
    <source>
        <dbReference type="EMBL" id="PQL95054.1"/>
    </source>
</evidence>
<accession>A0A2S8AFP5</accession>
<name>A0A2S8AFP5_9FLAO</name>
<dbReference type="Proteomes" id="UP000238042">
    <property type="component" value="Unassembled WGS sequence"/>
</dbReference>
<protein>
    <submittedName>
        <fullName evidence="1">Uncharacterized protein</fullName>
    </submittedName>
</protein>
<sequence length="141" mass="16082">MAPDDWFKNNQTGEYVWINTDPDAATVVANHTYIGPSYDDVRKDWQANTTAIERVFSNPKIDASGWPGEIGVPNNDNLSLKSKWSNSDSFIGQFSYNYVDSWYTVLRFATLNTFKSDTYSANDSRYLYFDGHLNMIQGKGH</sequence>
<organism evidence="1 2">
    <name type="scientific">Apibacter adventoris</name>
    <dbReference type="NCBI Taxonomy" id="1679466"/>
    <lineage>
        <taxon>Bacteria</taxon>
        <taxon>Pseudomonadati</taxon>
        <taxon>Bacteroidota</taxon>
        <taxon>Flavobacteriia</taxon>
        <taxon>Flavobacteriales</taxon>
        <taxon>Weeksellaceae</taxon>
        <taxon>Apibacter</taxon>
    </lineage>
</organism>
<comment type="caution">
    <text evidence="1">The sequence shown here is derived from an EMBL/GenBank/DDBJ whole genome shotgun (WGS) entry which is preliminary data.</text>
</comment>
<reference evidence="1 2" key="1">
    <citation type="submission" date="2018-02" db="EMBL/GenBank/DDBJ databases">
        <title>Genome sequences of Apibacter spp., gut symbionts of Asian honey bees.</title>
        <authorList>
            <person name="Kwong W.K."/>
            <person name="Steele M.I."/>
            <person name="Moran N.A."/>
        </authorList>
    </citation>
    <scope>NUCLEOTIDE SEQUENCE [LARGE SCALE GENOMIC DNA]</scope>
    <source>
        <strain evidence="2">wkB301</strain>
    </source>
</reference>
<keyword evidence="2" id="KW-1185">Reference proteome</keyword>
<dbReference type="AlphaFoldDB" id="A0A2S8AFP5"/>
<gene>
    <name evidence="1" type="ORF">C4S77_02250</name>
</gene>
<evidence type="ECO:0000313" key="2">
    <source>
        <dbReference type="Proteomes" id="UP000238042"/>
    </source>
</evidence>